<dbReference type="SMART" id="SM01234">
    <property type="entry name" value="Haemolytic"/>
    <property type="match status" value="1"/>
</dbReference>
<dbReference type="NCBIfam" id="TIGR00278">
    <property type="entry name" value="membrane protein insertion efficiency factor YidD"/>
    <property type="match status" value="1"/>
</dbReference>
<evidence type="ECO:0000256" key="2">
    <source>
        <dbReference type="SAM" id="MobiDB-lite"/>
    </source>
</evidence>
<comment type="caution">
    <text evidence="3">The sequence shown here is derived from an EMBL/GenBank/DDBJ whole genome shotgun (WGS) entry which is preliminary data.</text>
</comment>
<keyword evidence="1" id="KW-0472">Membrane</keyword>
<dbReference type="Proteomes" id="UP001595528">
    <property type="component" value="Unassembled WGS sequence"/>
</dbReference>
<dbReference type="PANTHER" id="PTHR33383:SF1">
    <property type="entry name" value="MEMBRANE PROTEIN INSERTION EFFICIENCY FACTOR-RELATED"/>
    <property type="match status" value="1"/>
</dbReference>
<evidence type="ECO:0000313" key="4">
    <source>
        <dbReference type="Proteomes" id="UP001595528"/>
    </source>
</evidence>
<evidence type="ECO:0000313" key="3">
    <source>
        <dbReference type="EMBL" id="MFC3230087.1"/>
    </source>
</evidence>
<feature type="region of interest" description="Disordered" evidence="2">
    <location>
        <begin position="73"/>
        <end position="158"/>
    </location>
</feature>
<name>A0ABV7L740_9PROT</name>
<accession>A0ABV7L740</accession>
<protein>
    <recommendedName>
        <fullName evidence="1">Putative membrane protein insertion efficiency factor</fullName>
    </recommendedName>
</protein>
<keyword evidence="1" id="KW-1003">Cell membrane</keyword>
<comment type="similarity">
    <text evidence="1">Belongs to the UPF0161 family.</text>
</comment>
<dbReference type="EMBL" id="JBHRTR010000036">
    <property type="protein sequence ID" value="MFC3230087.1"/>
    <property type="molecule type" value="Genomic_DNA"/>
</dbReference>
<gene>
    <name evidence="3" type="primary">yidD</name>
    <name evidence="3" type="ORF">ACFOGJ_22745</name>
</gene>
<keyword evidence="4" id="KW-1185">Reference proteome</keyword>
<dbReference type="RefSeq" id="WP_379904921.1">
    <property type="nucleotide sequence ID" value="NZ_JBHRTR010000036.1"/>
</dbReference>
<feature type="compositionally biased region" description="Polar residues" evidence="2">
    <location>
        <begin position="120"/>
        <end position="130"/>
    </location>
</feature>
<evidence type="ECO:0000256" key="1">
    <source>
        <dbReference type="HAMAP-Rule" id="MF_00386"/>
    </source>
</evidence>
<sequence length="158" mass="16331">MAGARMAGGGPAAAVLKGLVLLYRWFLSPWLGGHCRYQPTCSEYALEALTTHGALRGGWLTLRRLARCHPLGGQGFDPVPLASDAAWGQTGGRRRQPPTTGIAPAAAAAPASTAERQAADSSGNRLQQDLPTDAPRPEASGAARREAGGSGMHPSPGR</sequence>
<reference evidence="4" key="1">
    <citation type="journal article" date="2019" name="Int. J. Syst. Evol. Microbiol.">
        <title>The Global Catalogue of Microorganisms (GCM) 10K type strain sequencing project: providing services to taxonomists for standard genome sequencing and annotation.</title>
        <authorList>
            <consortium name="The Broad Institute Genomics Platform"/>
            <consortium name="The Broad Institute Genome Sequencing Center for Infectious Disease"/>
            <person name="Wu L."/>
            <person name="Ma J."/>
        </authorList>
    </citation>
    <scope>NUCLEOTIDE SEQUENCE [LARGE SCALE GENOMIC DNA]</scope>
    <source>
        <strain evidence="4">KCTC 42964</strain>
    </source>
</reference>
<comment type="function">
    <text evidence="1">Could be involved in insertion of integral membrane proteins into the membrane.</text>
</comment>
<dbReference type="PANTHER" id="PTHR33383">
    <property type="entry name" value="MEMBRANE PROTEIN INSERTION EFFICIENCY FACTOR-RELATED"/>
    <property type="match status" value="1"/>
</dbReference>
<dbReference type="HAMAP" id="MF_00386">
    <property type="entry name" value="UPF0161_YidD"/>
    <property type="match status" value="1"/>
</dbReference>
<dbReference type="InterPro" id="IPR002696">
    <property type="entry name" value="Membr_insert_effic_factor_YidD"/>
</dbReference>
<feature type="compositionally biased region" description="Low complexity" evidence="2">
    <location>
        <begin position="97"/>
        <end position="116"/>
    </location>
</feature>
<dbReference type="Pfam" id="PF01809">
    <property type="entry name" value="YidD"/>
    <property type="match status" value="1"/>
</dbReference>
<comment type="subcellular location">
    <subcellularLocation>
        <location evidence="1">Cell membrane</location>
        <topology evidence="1">Peripheral membrane protein</topology>
        <orientation evidence="1">Cytoplasmic side</orientation>
    </subcellularLocation>
</comment>
<organism evidence="3 4">
    <name type="scientific">Marinibaculum pumilum</name>
    <dbReference type="NCBI Taxonomy" id="1766165"/>
    <lineage>
        <taxon>Bacteria</taxon>
        <taxon>Pseudomonadati</taxon>
        <taxon>Pseudomonadota</taxon>
        <taxon>Alphaproteobacteria</taxon>
        <taxon>Rhodospirillales</taxon>
        <taxon>Rhodospirillaceae</taxon>
        <taxon>Marinibaculum</taxon>
    </lineage>
</organism>
<proteinExistence type="inferred from homology"/>